<dbReference type="HOGENOM" id="CLU_096980_0_2_6"/>
<dbReference type="InterPro" id="IPR035917">
    <property type="entry name" value="YjbQ-like_sf"/>
</dbReference>
<proteinExistence type="inferred from homology"/>
<dbReference type="InterPro" id="IPR001602">
    <property type="entry name" value="UPF0047_YjbQ-like"/>
</dbReference>
<gene>
    <name evidence="2" type="ORF">MBSD_1844</name>
    <name evidence="3" type="ORF">MBSD_n0434</name>
</gene>
<dbReference type="SUPFAM" id="SSF111038">
    <property type="entry name" value="YjbQ-like"/>
    <property type="match status" value="1"/>
</dbReference>
<organism evidence="3">
    <name type="scientific">Mizugakiibacter sediminis</name>
    <dbReference type="NCBI Taxonomy" id="1475481"/>
    <lineage>
        <taxon>Bacteria</taxon>
        <taxon>Pseudomonadati</taxon>
        <taxon>Pseudomonadota</taxon>
        <taxon>Gammaproteobacteria</taxon>
        <taxon>Lysobacterales</taxon>
        <taxon>Rhodanobacteraceae</taxon>
        <taxon>Mizugakiibacter</taxon>
    </lineage>
</organism>
<sequence length="146" mass="16027">MSHAQPATHVAQSSFGVHTRGRGFTEITERVREALLQSGVHTGLAHVFVHHTSCSLILCENADATVRGDLERWFARLVVDGDALFEHDAEGPDDMSAHVRSVLTGVSLSLPVHAGKLLLGTWQGVFLWEHRTEPHQRKVTVTVVGH</sequence>
<name>A0A0K8QJR0_9GAMM</name>
<dbReference type="RefSeq" id="WP_062534665.1">
    <property type="nucleotide sequence ID" value="NZ_DF970151.1"/>
</dbReference>
<evidence type="ECO:0000256" key="1">
    <source>
        <dbReference type="ARBA" id="ARBA00005534"/>
    </source>
</evidence>
<dbReference type="OrthoDB" id="9801725at2"/>
<dbReference type="PROSITE" id="PS01314">
    <property type="entry name" value="UPF0047"/>
    <property type="match status" value="1"/>
</dbReference>
<dbReference type="NCBIfam" id="TIGR00149">
    <property type="entry name" value="TIGR00149_YjbQ"/>
    <property type="match status" value="1"/>
</dbReference>
<reference evidence="2" key="1">
    <citation type="submission" date="2015-03" db="EMBL/GenBank/DDBJ databases">
        <title>Draft genome sequence of Mizugakiibacter sediminis skMP5.</title>
        <authorList>
            <person name="Watanabe T."/>
            <person name="Kojima H."/>
            <person name="Fukui M."/>
        </authorList>
    </citation>
    <scope>NUCLEOTIDE SEQUENCE</scope>
    <source>
        <strain evidence="2">SkMP5</strain>
    </source>
</reference>
<reference evidence="3" key="2">
    <citation type="submission" date="2015-08" db="EMBL/GenBank/DDBJ databases">
        <title>Complete DNA Sequence of Pseudomonas syringae pv. actinidiae, the Causal Agent of Kiwifruit Canker Disease.</title>
        <authorList>
            <person name="Rikkerink E.H.A."/>
            <person name="Fineran P.C."/>
        </authorList>
    </citation>
    <scope>NUCLEOTIDE SEQUENCE</scope>
    <source>
        <strain evidence="3">SkMP5</strain>
    </source>
</reference>
<dbReference type="Gene3D" id="2.60.120.460">
    <property type="entry name" value="YjbQ-like"/>
    <property type="match status" value="1"/>
</dbReference>
<dbReference type="Proteomes" id="UP000253740">
    <property type="component" value="Unassembled WGS sequence"/>
</dbReference>
<comment type="similarity">
    <text evidence="1">Belongs to the UPF0047 family.</text>
</comment>
<evidence type="ECO:0000313" key="3">
    <source>
        <dbReference type="EMBL" id="GAP65145.1"/>
    </source>
</evidence>
<evidence type="ECO:0000313" key="4">
    <source>
        <dbReference type="Proteomes" id="UP000253740"/>
    </source>
</evidence>
<dbReference type="PANTHER" id="PTHR30615:SF8">
    <property type="entry name" value="UPF0047 PROTEIN C4A8.02C"/>
    <property type="match status" value="1"/>
</dbReference>
<dbReference type="EMBL" id="DF952380">
    <property type="protein sequence ID" value="GAN45298.1"/>
    <property type="molecule type" value="Genomic_DNA"/>
</dbReference>
<dbReference type="PIRSF" id="PIRSF004681">
    <property type="entry name" value="UCP004681"/>
    <property type="match status" value="1"/>
</dbReference>
<dbReference type="Pfam" id="PF01894">
    <property type="entry name" value="YjbQ"/>
    <property type="match status" value="1"/>
</dbReference>
<dbReference type="AlphaFoldDB" id="A0A0K8QJR0"/>
<accession>A0A0K8QJR0</accession>
<protein>
    <submittedName>
        <fullName evidence="2 3">Secondary thiamine-phosphate synthase</fullName>
    </submittedName>
</protein>
<evidence type="ECO:0000313" key="2">
    <source>
        <dbReference type="EMBL" id="GAN45298.1"/>
    </source>
</evidence>
<dbReference type="PANTHER" id="PTHR30615">
    <property type="entry name" value="UNCHARACTERIZED PROTEIN YJBQ-RELATED"/>
    <property type="match status" value="1"/>
</dbReference>
<dbReference type="STRING" id="1475481.GCA_000953855_00441"/>
<keyword evidence="4" id="KW-1185">Reference proteome</keyword>
<dbReference type="EMBL" id="DF970151">
    <property type="protein sequence ID" value="GAP65145.1"/>
    <property type="molecule type" value="Genomic_DNA"/>
</dbReference>